<evidence type="ECO:0000313" key="2">
    <source>
        <dbReference type="Proteomes" id="UP000789901"/>
    </source>
</evidence>
<evidence type="ECO:0000313" key="1">
    <source>
        <dbReference type="EMBL" id="CAG8508151.1"/>
    </source>
</evidence>
<proteinExistence type="predicted"/>
<comment type="caution">
    <text evidence="1">The sequence shown here is derived from an EMBL/GenBank/DDBJ whole genome shotgun (WGS) entry which is preliminary data.</text>
</comment>
<accession>A0ABM8W2H8</accession>
<keyword evidence="2" id="KW-1185">Reference proteome</keyword>
<reference evidence="1 2" key="1">
    <citation type="submission" date="2021-06" db="EMBL/GenBank/DDBJ databases">
        <authorList>
            <person name="Kallberg Y."/>
            <person name="Tangrot J."/>
            <person name="Rosling A."/>
        </authorList>
    </citation>
    <scope>NUCLEOTIDE SEQUENCE [LARGE SCALE GENOMIC DNA]</scope>
    <source>
        <strain evidence="1 2">120-4 pot B 10/14</strain>
    </source>
</reference>
<protein>
    <submittedName>
        <fullName evidence="1">32886_t:CDS:1</fullName>
    </submittedName>
</protein>
<dbReference type="EMBL" id="CAJVQB010000809">
    <property type="protein sequence ID" value="CAG8508151.1"/>
    <property type="molecule type" value="Genomic_DNA"/>
</dbReference>
<name>A0ABM8W2H8_GIGMA</name>
<gene>
    <name evidence="1" type="ORF">GMARGA_LOCUS2543</name>
</gene>
<organism evidence="1 2">
    <name type="scientific">Gigaspora margarita</name>
    <dbReference type="NCBI Taxonomy" id="4874"/>
    <lineage>
        <taxon>Eukaryota</taxon>
        <taxon>Fungi</taxon>
        <taxon>Fungi incertae sedis</taxon>
        <taxon>Mucoromycota</taxon>
        <taxon>Glomeromycotina</taxon>
        <taxon>Glomeromycetes</taxon>
        <taxon>Diversisporales</taxon>
        <taxon>Gigasporaceae</taxon>
        <taxon>Gigaspora</taxon>
    </lineage>
</organism>
<dbReference type="Proteomes" id="UP000789901">
    <property type="component" value="Unassembled WGS sequence"/>
</dbReference>
<sequence length="58" mass="6941">MKQSYKDKSRIVTPNIFNSMRYFNQFRKFIQFIRKSLGYPFSEKDATLNDCNLLLNAV</sequence>